<evidence type="ECO:0000256" key="1">
    <source>
        <dbReference type="ARBA" id="ARBA00022801"/>
    </source>
</evidence>
<dbReference type="SUPFAM" id="SSF63817">
    <property type="entry name" value="Sortase"/>
    <property type="match status" value="1"/>
</dbReference>
<dbReference type="RefSeq" id="WP_162451833.1">
    <property type="nucleotide sequence ID" value="NZ_WLZY01000006.1"/>
</dbReference>
<dbReference type="InterPro" id="IPR005754">
    <property type="entry name" value="Sortase"/>
</dbReference>
<dbReference type="AlphaFoldDB" id="A0A7K3M7C0"/>
<dbReference type="InterPro" id="IPR042001">
    <property type="entry name" value="Sortase_F"/>
</dbReference>
<dbReference type="Gene3D" id="2.40.260.10">
    <property type="entry name" value="Sortase"/>
    <property type="match status" value="1"/>
</dbReference>
<accession>A0A7K3M7C0</accession>
<reference evidence="2 3" key="1">
    <citation type="submission" date="2019-11" db="EMBL/GenBank/DDBJ databases">
        <authorList>
            <person name="Li X.-J."/>
            <person name="Feng X.-M."/>
        </authorList>
    </citation>
    <scope>NUCLEOTIDE SEQUENCE [LARGE SCALE GENOMIC DNA]</scope>
    <source>
        <strain evidence="2 3">XMNu-373</strain>
    </source>
</reference>
<keyword evidence="3" id="KW-1185">Reference proteome</keyword>
<comment type="caution">
    <text evidence="2">The sequence shown here is derived from an EMBL/GenBank/DDBJ whole genome shotgun (WGS) entry which is preliminary data.</text>
</comment>
<gene>
    <name evidence="2" type="ORF">F7O44_19020</name>
</gene>
<proteinExistence type="predicted"/>
<name>A0A7K3M7C0_9ACTN</name>
<evidence type="ECO:0000313" key="3">
    <source>
        <dbReference type="Proteomes" id="UP000460435"/>
    </source>
</evidence>
<dbReference type="EMBL" id="WLZY01000006">
    <property type="protein sequence ID" value="NDL59164.1"/>
    <property type="molecule type" value="Genomic_DNA"/>
</dbReference>
<evidence type="ECO:0000313" key="2">
    <source>
        <dbReference type="EMBL" id="NDL59164.1"/>
    </source>
</evidence>
<keyword evidence="1" id="KW-0378">Hydrolase</keyword>
<dbReference type="InterPro" id="IPR023365">
    <property type="entry name" value="Sortase_dom-sf"/>
</dbReference>
<sequence length="221" mass="22928">MIRTKSSQATAHRPTRLVGGALAIMLLGLVGLLLVACGSQSGLSSPDVVAVDRPQVQQPTATPTSTPAGADETSPHAAEPIAVQVPAANIDTSLIPVGLQDDGAMELPDPGLGAWYELGPRPGEPGAAVLVGHVDSVAGPDVFFGLNTLTAGDVVHVDDEDGARHTFTVTEVELVDKEALPYERIWMDTSEPVLRLITCGGPYNRAAGGYQENVVVYAEAS</sequence>
<dbReference type="Pfam" id="PF04203">
    <property type="entry name" value="Sortase"/>
    <property type="match status" value="1"/>
</dbReference>
<dbReference type="GO" id="GO:0016787">
    <property type="term" value="F:hydrolase activity"/>
    <property type="evidence" value="ECO:0007669"/>
    <property type="project" value="UniProtKB-KW"/>
</dbReference>
<dbReference type="CDD" id="cd05829">
    <property type="entry name" value="Sortase_F"/>
    <property type="match status" value="1"/>
</dbReference>
<protein>
    <submittedName>
        <fullName evidence="2">Sortase</fullName>
    </submittedName>
</protein>
<organism evidence="2 3">
    <name type="scientific">Phytoactinopolyspora mesophila</name>
    <dbReference type="NCBI Taxonomy" id="2650750"/>
    <lineage>
        <taxon>Bacteria</taxon>
        <taxon>Bacillati</taxon>
        <taxon>Actinomycetota</taxon>
        <taxon>Actinomycetes</taxon>
        <taxon>Jiangellales</taxon>
        <taxon>Jiangellaceae</taxon>
        <taxon>Phytoactinopolyspora</taxon>
    </lineage>
</organism>
<dbReference type="Proteomes" id="UP000460435">
    <property type="component" value="Unassembled WGS sequence"/>
</dbReference>